<organism evidence="11 12">
    <name type="scientific">Haloterrigena alkaliphila</name>
    <dbReference type="NCBI Taxonomy" id="2816475"/>
    <lineage>
        <taxon>Archaea</taxon>
        <taxon>Methanobacteriati</taxon>
        <taxon>Methanobacteriota</taxon>
        <taxon>Stenosarchaea group</taxon>
        <taxon>Halobacteria</taxon>
        <taxon>Halobacteriales</taxon>
        <taxon>Natrialbaceae</taxon>
        <taxon>Haloterrigena</taxon>
    </lineage>
</organism>
<feature type="compositionally biased region" description="Basic and acidic residues" evidence="8">
    <location>
        <begin position="402"/>
        <end position="428"/>
    </location>
</feature>
<feature type="coiled-coil region" evidence="7">
    <location>
        <begin position="194"/>
        <end position="250"/>
    </location>
</feature>
<dbReference type="InterPro" id="IPR003594">
    <property type="entry name" value="HATPase_dom"/>
</dbReference>
<evidence type="ECO:0000256" key="2">
    <source>
        <dbReference type="ARBA" id="ARBA00012438"/>
    </source>
</evidence>
<evidence type="ECO:0000313" key="12">
    <source>
        <dbReference type="Proteomes" id="UP000663203"/>
    </source>
</evidence>
<evidence type="ECO:0000256" key="4">
    <source>
        <dbReference type="ARBA" id="ARBA00022741"/>
    </source>
</evidence>
<feature type="compositionally biased region" description="Basic and acidic residues" evidence="8">
    <location>
        <begin position="370"/>
        <end position="389"/>
    </location>
</feature>
<dbReference type="EMBL" id="CP071462">
    <property type="protein sequence ID" value="QSX00965.1"/>
    <property type="molecule type" value="Genomic_DNA"/>
</dbReference>
<dbReference type="InterPro" id="IPR036890">
    <property type="entry name" value="HATPase_C_sf"/>
</dbReference>
<dbReference type="PRINTS" id="PR00344">
    <property type="entry name" value="BCTRLSENSOR"/>
</dbReference>
<dbReference type="InterPro" id="IPR031623">
    <property type="entry name" value="HisKA_4TM"/>
</dbReference>
<evidence type="ECO:0000256" key="1">
    <source>
        <dbReference type="ARBA" id="ARBA00000085"/>
    </source>
</evidence>
<dbReference type="Proteomes" id="UP000663203">
    <property type="component" value="Chromosome"/>
</dbReference>
<evidence type="ECO:0000256" key="9">
    <source>
        <dbReference type="SAM" id="Phobius"/>
    </source>
</evidence>
<dbReference type="Gene3D" id="3.30.565.10">
    <property type="entry name" value="Histidine kinase-like ATPase, C-terminal domain"/>
    <property type="match status" value="1"/>
</dbReference>
<proteinExistence type="predicted"/>
<dbReference type="RefSeq" id="WP_207290679.1">
    <property type="nucleotide sequence ID" value="NZ_CP071462.1"/>
</dbReference>
<dbReference type="PROSITE" id="PS50109">
    <property type="entry name" value="HIS_KIN"/>
    <property type="match status" value="1"/>
</dbReference>
<dbReference type="EC" id="2.7.13.3" evidence="2"/>
<evidence type="ECO:0000256" key="6">
    <source>
        <dbReference type="ARBA" id="ARBA00022840"/>
    </source>
</evidence>
<keyword evidence="3" id="KW-0808">Transferase</keyword>
<feature type="domain" description="Histidine kinase" evidence="10">
    <location>
        <begin position="164"/>
        <end position="363"/>
    </location>
</feature>
<keyword evidence="9" id="KW-0472">Membrane</keyword>
<feature type="transmembrane region" description="Helical" evidence="9">
    <location>
        <begin position="42"/>
        <end position="67"/>
    </location>
</feature>
<reference evidence="11 12" key="1">
    <citation type="submission" date="2021-03" db="EMBL/GenBank/DDBJ databases">
        <title>Haloterrigena longa sp. nov. and Haloterrigena limicola sp. nov., extremely halophilic archaea isolated from a salt lake.</title>
        <authorList>
            <person name="Henglin C."/>
        </authorList>
    </citation>
    <scope>NUCLEOTIDE SEQUENCE [LARGE SCALE GENOMIC DNA]</scope>
    <source>
        <strain evidence="11 12">KZCA68</strain>
    </source>
</reference>
<dbReference type="InterPro" id="IPR005467">
    <property type="entry name" value="His_kinase_dom"/>
</dbReference>
<dbReference type="AlphaFoldDB" id="A0A8A2VKP2"/>
<comment type="catalytic activity">
    <reaction evidence="1">
        <text>ATP + protein L-histidine = ADP + protein N-phospho-L-histidine.</text>
        <dbReference type="EC" id="2.7.13.3"/>
    </reaction>
</comment>
<keyword evidence="9" id="KW-1133">Transmembrane helix</keyword>
<name>A0A8A2VKP2_9EURY</name>
<dbReference type="GO" id="GO:0004673">
    <property type="term" value="F:protein histidine kinase activity"/>
    <property type="evidence" value="ECO:0007669"/>
    <property type="project" value="UniProtKB-EC"/>
</dbReference>
<protein>
    <recommendedName>
        <fullName evidence="2">histidine kinase</fullName>
        <ecNumber evidence="2">2.7.13.3</ecNumber>
    </recommendedName>
</protein>
<dbReference type="InterPro" id="IPR004358">
    <property type="entry name" value="Sig_transdc_His_kin-like_C"/>
</dbReference>
<dbReference type="KEGG" id="hakz:J0X25_08410"/>
<dbReference type="SUPFAM" id="SSF55874">
    <property type="entry name" value="ATPase domain of HSP90 chaperone/DNA topoisomerase II/histidine kinase"/>
    <property type="match status" value="1"/>
</dbReference>
<dbReference type="GO" id="GO:0005524">
    <property type="term" value="F:ATP binding"/>
    <property type="evidence" value="ECO:0007669"/>
    <property type="project" value="UniProtKB-KW"/>
</dbReference>
<keyword evidence="4" id="KW-0547">Nucleotide-binding</keyword>
<evidence type="ECO:0000259" key="10">
    <source>
        <dbReference type="PROSITE" id="PS50109"/>
    </source>
</evidence>
<evidence type="ECO:0000313" key="11">
    <source>
        <dbReference type="EMBL" id="QSX00965.1"/>
    </source>
</evidence>
<dbReference type="PANTHER" id="PTHR44936:SF10">
    <property type="entry name" value="SENSOR PROTEIN RSTB"/>
    <property type="match status" value="1"/>
</dbReference>
<evidence type="ECO:0000256" key="8">
    <source>
        <dbReference type="SAM" id="MobiDB-lite"/>
    </source>
</evidence>
<dbReference type="SMART" id="SM00387">
    <property type="entry name" value="HATPase_c"/>
    <property type="match status" value="1"/>
</dbReference>
<evidence type="ECO:0000256" key="7">
    <source>
        <dbReference type="SAM" id="Coils"/>
    </source>
</evidence>
<evidence type="ECO:0000256" key="3">
    <source>
        <dbReference type="ARBA" id="ARBA00022679"/>
    </source>
</evidence>
<feature type="region of interest" description="Disordered" evidence="8">
    <location>
        <begin position="360"/>
        <end position="439"/>
    </location>
</feature>
<dbReference type="GeneID" id="63187321"/>
<keyword evidence="5 11" id="KW-0418">Kinase</keyword>
<keyword evidence="9" id="KW-0812">Transmembrane</keyword>
<keyword evidence="12" id="KW-1185">Reference proteome</keyword>
<keyword evidence="6" id="KW-0067">ATP-binding</keyword>
<evidence type="ECO:0000256" key="5">
    <source>
        <dbReference type="ARBA" id="ARBA00022777"/>
    </source>
</evidence>
<feature type="transmembrane region" description="Helical" evidence="9">
    <location>
        <begin position="14"/>
        <end position="36"/>
    </location>
</feature>
<dbReference type="CDD" id="cd00075">
    <property type="entry name" value="HATPase"/>
    <property type="match status" value="1"/>
</dbReference>
<keyword evidence="7" id="KW-0175">Coiled coil</keyword>
<sequence length="439" mass="46953">MNGGSDGGVGRDSLPWLVSGFGALSFAAVLFQWLWFASTLDTAAYALGFVTVGVPALSLIWGGYHLERSAVDPARYDRVVAWCFGSGAAFLAINVLVIAFFPWYGLAGNLAWAHFALNTGAGAGFVVGYVEARAIQREVEATAAAVRAEQLADERELLTYLNDLLRHEVLNSAQIIGGHASLLREEVDDPDDRLETIERESDALTDVIDDVRAMLNANQDLETAAVVDLSDLLTDELASLRRQFDDLEIETSIPEAVFVEGNEGISWIFANVLENAIEHDDGDAPRVAVTVETRLETVAVRVADDGPGIPADTRETLFEPKSTNHGLGLYLARILAKRYGGDVELTETGPDGSVFTVTLSRASADGTDEPTDRERATNGERVANGERSADGPSVETAANADSRSDSDARDETAENTETAERATGRDADPDSSDPATGSS</sequence>
<gene>
    <name evidence="11" type="ORF">J0X25_08410</name>
</gene>
<feature type="transmembrane region" description="Helical" evidence="9">
    <location>
        <begin position="110"/>
        <end position="130"/>
    </location>
</feature>
<dbReference type="InterPro" id="IPR050980">
    <property type="entry name" value="2C_sensor_his_kinase"/>
</dbReference>
<accession>A0A8A2VKP2</accession>
<dbReference type="PANTHER" id="PTHR44936">
    <property type="entry name" value="SENSOR PROTEIN CREC"/>
    <property type="match status" value="1"/>
</dbReference>
<dbReference type="Pfam" id="PF02518">
    <property type="entry name" value="HATPase_c"/>
    <property type="match status" value="1"/>
</dbReference>
<dbReference type="Pfam" id="PF16926">
    <property type="entry name" value="HisKA_4TM"/>
    <property type="match status" value="1"/>
</dbReference>
<feature type="transmembrane region" description="Helical" evidence="9">
    <location>
        <begin position="79"/>
        <end position="104"/>
    </location>
</feature>